<evidence type="ECO:0000313" key="3">
    <source>
        <dbReference type="Proteomes" id="UP000799779"/>
    </source>
</evidence>
<evidence type="ECO:0000256" key="1">
    <source>
        <dbReference type="SAM" id="MobiDB-lite"/>
    </source>
</evidence>
<proteinExistence type="predicted"/>
<feature type="region of interest" description="Disordered" evidence="1">
    <location>
        <begin position="1"/>
        <end position="31"/>
    </location>
</feature>
<dbReference type="PANTHER" id="PTHR42070">
    <property type="entry name" value="FILAMENT ASSOCIATED PROTEIN, PUTATIVE (AFU_ORTHOLOGUE AFUA_8G06630)-RELATED"/>
    <property type="match status" value="1"/>
</dbReference>
<dbReference type="OrthoDB" id="4505928at2759"/>
<reference evidence="2" key="1">
    <citation type="journal article" date="2020" name="Stud. Mycol.">
        <title>101 Dothideomycetes genomes: a test case for predicting lifestyles and emergence of pathogens.</title>
        <authorList>
            <person name="Haridas S."/>
            <person name="Albert R."/>
            <person name="Binder M."/>
            <person name="Bloem J."/>
            <person name="Labutti K."/>
            <person name="Salamov A."/>
            <person name="Andreopoulos B."/>
            <person name="Baker S."/>
            <person name="Barry K."/>
            <person name="Bills G."/>
            <person name="Bluhm B."/>
            <person name="Cannon C."/>
            <person name="Castanera R."/>
            <person name="Culley D."/>
            <person name="Daum C."/>
            <person name="Ezra D."/>
            <person name="Gonzalez J."/>
            <person name="Henrissat B."/>
            <person name="Kuo A."/>
            <person name="Liang C."/>
            <person name="Lipzen A."/>
            <person name="Lutzoni F."/>
            <person name="Magnuson J."/>
            <person name="Mondo S."/>
            <person name="Nolan M."/>
            <person name="Ohm R."/>
            <person name="Pangilinan J."/>
            <person name="Park H.-J."/>
            <person name="Ramirez L."/>
            <person name="Alfaro M."/>
            <person name="Sun H."/>
            <person name="Tritt A."/>
            <person name="Yoshinaga Y."/>
            <person name="Zwiers L.-H."/>
            <person name="Turgeon B."/>
            <person name="Goodwin S."/>
            <person name="Spatafora J."/>
            <person name="Crous P."/>
            <person name="Grigoriev I."/>
        </authorList>
    </citation>
    <scope>NUCLEOTIDE SEQUENCE</scope>
    <source>
        <strain evidence="2">CBS 123094</strain>
    </source>
</reference>
<organism evidence="2 3">
    <name type="scientific">Amniculicola lignicola CBS 123094</name>
    <dbReference type="NCBI Taxonomy" id="1392246"/>
    <lineage>
        <taxon>Eukaryota</taxon>
        <taxon>Fungi</taxon>
        <taxon>Dikarya</taxon>
        <taxon>Ascomycota</taxon>
        <taxon>Pezizomycotina</taxon>
        <taxon>Dothideomycetes</taxon>
        <taxon>Pleosporomycetidae</taxon>
        <taxon>Pleosporales</taxon>
        <taxon>Amniculicolaceae</taxon>
        <taxon>Amniculicola</taxon>
    </lineage>
</organism>
<dbReference type="EMBL" id="ML977673">
    <property type="protein sequence ID" value="KAF1994083.1"/>
    <property type="molecule type" value="Genomic_DNA"/>
</dbReference>
<dbReference type="CDD" id="cd14688">
    <property type="entry name" value="bZIP_YAP"/>
    <property type="match status" value="1"/>
</dbReference>
<gene>
    <name evidence="2" type="ORF">P154DRAFT_502440</name>
</gene>
<dbReference type="Proteomes" id="UP000799779">
    <property type="component" value="Unassembled WGS sequence"/>
</dbReference>
<feature type="compositionally biased region" description="Basic and acidic residues" evidence="1">
    <location>
        <begin position="1"/>
        <end position="20"/>
    </location>
</feature>
<keyword evidence="3" id="KW-1185">Reference proteome</keyword>
<evidence type="ECO:0008006" key="4">
    <source>
        <dbReference type="Google" id="ProtNLM"/>
    </source>
</evidence>
<name>A0A6A5VX00_9PLEO</name>
<protein>
    <recommendedName>
        <fullName evidence="4">BZIP domain-containing protein</fullName>
    </recommendedName>
</protein>
<evidence type="ECO:0000313" key="2">
    <source>
        <dbReference type="EMBL" id="KAF1994083.1"/>
    </source>
</evidence>
<accession>A0A6A5VX00</accession>
<dbReference type="AlphaFoldDB" id="A0A6A5VX00"/>
<dbReference type="PANTHER" id="PTHR42070:SF1">
    <property type="entry name" value="FILAMENT ASSOCIATED PROTEIN, PUTATIVE (AFU_ORTHOLOGUE AFUA_8G06630)-RELATED"/>
    <property type="match status" value="1"/>
</dbReference>
<feature type="compositionally biased region" description="Polar residues" evidence="1">
    <location>
        <begin position="165"/>
        <end position="175"/>
    </location>
</feature>
<sequence length="284" mass="31346">MGRNPADHQETKNERASRVRDNKRRHRARQKEYIADLERRGEETRERGVQVTKEVQLAAQKVLRENGKLRDLLRRTGYTDHAIDVWVREDRCLQSTERHQLALESTVEKNVQKVASGGQSQSERNLQTRNVSVEEEELVLGKTSGSRERLMKASLPLQPCKKSELSPTGGTCSATSPPPQYPDNGKAPCKLVTLLVKNPAADITQVTLSPESDKPPSKVSKSGGCISEGIECSAAYKMLMQYATSEEKIDKIAAALESGCTPSAAGGCKVKKSVVWTVLDEECT</sequence>
<feature type="region of interest" description="Disordered" evidence="1">
    <location>
        <begin position="160"/>
        <end position="184"/>
    </location>
</feature>